<dbReference type="STRING" id="4540.A0A3L6QHL5"/>
<evidence type="ECO:0000256" key="2">
    <source>
        <dbReference type="SAM" id="MobiDB-lite"/>
    </source>
</evidence>
<name>A0A3L6QHL5_PANMI</name>
<organism evidence="3 4">
    <name type="scientific">Panicum miliaceum</name>
    <name type="common">Proso millet</name>
    <name type="synonym">Broomcorn millet</name>
    <dbReference type="NCBI Taxonomy" id="4540"/>
    <lineage>
        <taxon>Eukaryota</taxon>
        <taxon>Viridiplantae</taxon>
        <taxon>Streptophyta</taxon>
        <taxon>Embryophyta</taxon>
        <taxon>Tracheophyta</taxon>
        <taxon>Spermatophyta</taxon>
        <taxon>Magnoliopsida</taxon>
        <taxon>Liliopsida</taxon>
        <taxon>Poales</taxon>
        <taxon>Poaceae</taxon>
        <taxon>PACMAD clade</taxon>
        <taxon>Panicoideae</taxon>
        <taxon>Panicodae</taxon>
        <taxon>Paniceae</taxon>
        <taxon>Panicinae</taxon>
        <taxon>Panicum</taxon>
        <taxon>Panicum sect. Panicum</taxon>
    </lineage>
</organism>
<evidence type="ECO:0000313" key="3">
    <source>
        <dbReference type="EMBL" id="RLM79729.1"/>
    </source>
</evidence>
<protein>
    <submittedName>
        <fullName evidence="3">Uncharacterized protein</fullName>
    </submittedName>
</protein>
<dbReference type="EMBL" id="PQIB02000012">
    <property type="protein sequence ID" value="RLM79729.1"/>
    <property type="molecule type" value="Genomic_DNA"/>
</dbReference>
<comment type="caution">
    <text evidence="3">The sequence shown here is derived from an EMBL/GenBank/DDBJ whole genome shotgun (WGS) entry which is preliminary data.</text>
</comment>
<feature type="region of interest" description="Disordered" evidence="2">
    <location>
        <begin position="114"/>
        <end position="210"/>
    </location>
</feature>
<keyword evidence="1" id="KW-0040">ANK repeat</keyword>
<accession>A0A3L6QHL5</accession>
<feature type="compositionally biased region" description="Basic and acidic residues" evidence="2">
    <location>
        <begin position="133"/>
        <end position="151"/>
    </location>
</feature>
<evidence type="ECO:0000256" key="1">
    <source>
        <dbReference type="PROSITE-ProRule" id="PRU00023"/>
    </source>
</evidence>
<dbReference type="PROSITE" id="PS50088">
    <property type="entry name" value="ANK_REPEAT"/>
    <property type="match status" value="1"/>
</dbReference>
<feature type="compositionally biased region" description="Gly residues" evidence="2">
    <location>
        <begin position="154"/>
        <end position="171"/>
    </location>
</feature>
<dbReference type="Proteomes" id="UP000275267">
    <property type="component" value="Unassembled WGS sequence"/>
</dbReference>
<dbReference type="SMART" id="SM00248">
    <property type="entry name" value="ANK"/>
    <property type="match status" value="2"/>
</dbReference>
<dbReference type="Pfam" id="PF12796">
    <property type="entry name" value="Ank_2"/>
    <property type="match status" value="1"/>
</dbReference>
<dbReference type="Gene3D" id="1.25.40.20">
    <property type="entry name" value="Ankyrin repeat-containing domain"/>
    <property type="match status" value="2"/>
</dbReference>
<keyword evidence="4" id="KW-1185">Reference proteome</keyword>
<feature type="repeat" description="ANK" evidence="1">
    <location>
        <begin position="86"/>
        <end position="118"/>
    </location>
</feature>
<proteinExistence type="predicted"/>
<dbReference type="OrthoDB" id="630068at2759"/>
<gene>
    <name evidence="3" type="ORF">C2845_PM12G14170</name>
</gene>
<dbReference type="PROSITE" id="PS50297">
    <property type="entry name" value="ANK_REP_REGION"/>
    <property type="match status" value="1"/>
</dbReference>
<dbReference type="PANTHER" id="PTHR46224">
    <property type="entry name" value="ANKYRIN REPEAT FAMILY PROTEIN"/>
    <property type="match status" value="1"/>
</dbReference>
<dbReference type="InterPro" id="IPR002110">
    <property type="entry name" value="Ankyrin_rpt"/>
</dbReference>
<evidence type="ECO:0000313" key="4">
    <source>
        <dbReference type="Proteomes" id="UP000275267"/>
    </source>
</evidence>
<reference evidence="4" key="1">
    <citation type="journal article" date="2019" name="Nat. Commun.">
        <title>The genome of broomcorn millet.</title>
        <authorList>
            <person name="Zou C."/>
            <person name="Miki D."/>
            <person name="Li D."/>
            <person name="Tang Q."/>
            <person name="Xiao L."/>
            <person name="Rajput S."/>
            <person name="Deng P."/>
            <person name="Jia W."/>
            <person name="Huang R."/>
            <person name="Zhang M."/>
            <person name="Sun Y."/>
            <person name="Hu J."/>
            <person name="Fu X."/>
            <person name="Schnable P.S."/>
            <person name="Li F."/>
            <person name="Zhang H."/>
            <person name="Feng B."/>
            <person name="Zhu X."/>
            <person name="Liu R."/>
            <person name="Schnable J.C."/>
            <person name="Zhu J.-K."/>
            <person name="Zhang H."/>
        </authorList>
    </citation>
    <scope>NUCLEOTIDE SEQUENCE [LARGE SCALE GENOMIC DNA]</scope>
</reference>
<dbReference type="InterPro" id="IPR036770">
    <property type="entry name" value="Ankyrin_rpt-contain_sf"/>
</dbReference>
<dbReference type="PANTHER" id="PTHR46224:SF48">
    <property type="entry name" value="OS02G0493050 PROTEIN"/>
    <property type="match status" value="1"/>
</dbReference>
<sequence>MAPPPTCGPGSPPQLLFQAAADGDLHLFKRTASALGDGRGRLREAVEAVKSRGSGALHVAAGRGRMPVCAYLVEELLVDVNASDDSGDTPLAYAVRSGTLDTVQYLLDHDANLDKSNRKGSTPLHLAAAGDPPGRDAWERRGCHASAREEGTSSGSGGEGGESQRGGGGSGVLMRWAAAEEAEAEQVAEEEAWAGGRATSSWAMEEEAGA</sequence>
<feature type="compositionally biased region" description="Acidic residues" evidence="2">
    <location>
        <begin position="180"/>
        <end position="192"/>
    </location>
</feature>
<dbReference type="AlphaFoldDB" id="A0A3L6QHL5"/>
<dbReference type="SUPFAM" id="SSF48403">
    <property type="entry name" value="Ankyrin repeat"/>
    <property type="match status" value="1"/>
</dbReference>
<dbReference type="InterPro" id="IPR051616">
    <property type="entry name" value="Cul2-RING_E3_ligase_SR"/>
</dbReference>